<evidence type="ECO:0000313" key="1">
    <source>
        <dbReference type="EMBL" id="PPV14484.1"/>
    </source>
</evidence>
<evidence type="ECO:0000313" key="2">
    <source>
        <dbReference type="Proteomes" id="UP000238081"/>
    </source>
</evidence>
<reference evidence="1 2" key="1">
    <citation type="submission" date="2016-01" db="EMBL/GenBank/DDBJ databases">
        <title>Characterization of the Clostridium difficile lineages that are prevalent in Hong Kong and China.</title>
        <authorList>
            <person name="Kwok J.S.-L."/>
            <person name="Lam W.-Y."/>
            <person name="Ip M."/>
            <person name="Chan T.-F."/>
            <person name="Hawkey P.M."/>
            <person name="Tsui S.K.-W."/>
        </authorList>
    </citation>
    <scope>NUCLEOTIDE SEQUENCE [LARGE SCALE GENOMIC DNA]</scope>
    <source>
        <strain evidence="1 2">300064</strain>
    </source>
</reference>
<proteinExistence type="predicted"/>
<dbReference type="RefSeq" id="WP_043665525.1">
    <property type="nucleotide sequence ID" value="NZ_JADNPC010000004.1"/>
</dbReference>
<dbReference type="Proteomes" id="UP000238081">
    <property type="component" value="Unassembled WGS sequence"/>
</dbReference>
<dbReference type="EMBL" id="LRDH01000108">
    <property type="protein sequence ID" value="PPV14484.1"/>
    <property type="molecule type" value="Genomic_DNA"/>
</dbReference>
<sequence>MIMIENSKQAKTTNHIFKENIYLNEEEYIKSYLRCICAFKGISKNLAPILYAFSKYVEEYKGEHSEKIIHISGNVIEEVCDMTGLKAARINKALRDIVMAEIFIRVPHKRGIYRVSPFILKRDELHHLEELKVKINFTKGCFEICMGKNEFININ</sequence>
<comment type="caution">
    <text evidence="1">The sequence shown here is derived from an EMBL/GenBank/DDBJ whole genome shotgun (WGS) entry which is preliminary data.</text>
</comment>
<name>A0A2S7F9X7_CLOBU</name>
<protein>
    <recommendedName>
        <fullName evidence="3">Plasmid replication protein RepL domain-containing protein</fullName>
    </recommendedName>
</protein>
<organism evidence="1 2">
    <name type="scientific">Clostridium butyricum</name>
    <dbReference type="NCBI Taxonomy" id="1492"/>
    <lineage>
        <taxon>Bacteria</taxon>
        <taxon>Bacillati</taxon>
        <taxon>Bacillota</taxon>
        <taxon>Clostridia</taxon>
        <taxon>Eubacteriales</taxon>
        <taxon>Clostridiaceae</taxon>
        <taxon>Clostridium</taxon>
    </lineage>
</organism>
<gene>
    <name evidence="1" type="ORF">AWN73_13925</name>
</gene>
<dbReference type="AlphaFoldDB" id="A0A2S7F9X7"/>
<accession>A0A2S7F9X7</accession>
<evidence type="ECO:0008006" key="3">
    <source>
        <dbReference type="Google" id="ProtNLM"/>
    </source>
</evidence>